<feature type="region of interest" description="Disordered" evidence="2">
    <location>
        <begin position="207"/>
        <end position="366"/>
    </location>
</feature>
<keyword evidence="4" id="KW-1185">Reference proteome</keyword>
<dbReference type="Proteomes" id="UP000694845">
    <property type="component" value="Unplaced"/>
</dbReference>
<feature type="compositionally biased region" description="Polar residues" evidence="2">
    <location>
        <begin position="322"/>
        <end position="336"/>
    </location>
</feature>
<dbReference type="GeneID" id="110982232"/>
<dbReference type="AlphaFoldDB" id="A0A8B7YUP4"/>
<dbReference type="PANTHER" id="PTHR31307:SF4">
    <property type="entry name" value="TRIHELIX TRANSCRIPTION FACTOR ASIL2"/>
    <property type="match status" value="1"/>
</dbReference>
<protein>
    <submittedName>
        <fullName evidence="5">Uncharacterized protein LOC110982232</fullName>
    </submittedName>
</protein>
<organism evidence="4 5">
    <name type="scientific">Acanthaster planci</name>
    <name type="common">Crown-of-thorns starfish</name>
    <dbReference type="NCBI Taxonomy" id="133434"/>
    <lineage>
        <taxon>Eukaryota</taxon>
        <taxon>Metazoa</taxon>
        <taxon>Echinodermata</taxon>
        <taxon>Eleutherozoa</taxon>
        <taxon>Asterozoa</taxon>
        <taxon>Asteroidea</taxon>
        <taxon>Valvatacea</taxon>
        <taxon>Valvatida</taxon>
        <taxon>Acanthasteridae</taxon>
        <taxon>Acanthaster</taxon>
    </lineage>
</organism>
<feature type="region of interest" description="Disordered" evidence="2">
    <location>
        <begin position="22"/>
        <end position="87"/>
    </location>
</feature>
<feature type="domain" description="Myb/SANT-like DNA-binding" evidence="3">
    <location>
        <begin position="109"/>
        <end position="188"/>
    </location>
</feature>
<dbReference type="PANTHER" id="PTHR31307">
    <property type="entry name" value="TRIHELIX TRANSCRIPTION FACTOR ASIL2"/>
    <property type="match status" value="1"/>
</dbReference>
<proteinExistence type="predicted"/>
<reference evidence="5" key="1">
    <citation type="submission" date="2025-08" db="UniProtKB">
        <authorList>
            <consortium name="RefSeq"/>
        </authorList>
    </citation>
    <scope>IDENTIFICATION</scope>
</reference>
<sequence>MAARRTKESLLSDTQFVFPVSVHASGEGNSEPIVPEDGVNTRRKEGYSLREDRKRSFAEFDCTDSDQPEYPYSDEDGATPAPRPARSVPSLLDFCGPADDRSSSKVRVRNWTHPETKSLLAIWSDPEVQAELKSSIHNSWIWERISVLIGQRHPEFQPPRTAAQCKERLTYLRKQYRKSARLRARGKWPNVGNIKIYLDELHSVLGKRSPGKSKSTAPSTASSFRARATNSASQPPTTPSAVKAALAARPQAAETPELLLPEVPESDYDENEDDDEEDGTEDLEETDGNDMQDFFGRNQSQEAEDDLPAEMPSNHDKITEPGHSSYNPTAATNLAKTSKRPASSRRNPGQPRGRPKAPSGPPRDDLTVAQAITDSVQRFIDHQSHHLTEQHKLLQRYLKFERARMRWEMDMETRRMKWEEEREMREEERRQRQEELEAKRVSDNREFMLQMAVVLGNGESGAGKDSNSSKN</sequence>
<evidence type="ECO:0000313" key="4">
    <source>
        <dbReference type="Proteomes" id="UP000694845"/>
    </source>
</evidence>
<accession>A0A8B7YUP4</accession>
<evidence type="ECO:0000259" key="3">
    <source>
        <dbReference type="Pfam" id="PF13837"/>
    </source>
</evidence>
<dbReference type="RefSeq" id="XP_022096205.1">
    <property type="nucleotide sequence ID" value="XM_022240513.1"/>
</dbReference>
<feature type="compositionally biased region" description="Low complexity" evidence="2">
    <location>
        <begin position="212"/>
        <end position="223"/>
    </location>
</feature>
<dbReference type="InterPro" id="IPR044823">
    <property type="entry name" value="ASIL1/2-like"/>
</dbReference>
<evidence type="ECO:0000313" key="5">
    <source>
        <dbReference type="RefSeq" id="XP_022096205.1"/>
    </source>
</evidence>
<name>A0A8B7YUP4_ACAPL</name>
<evidence type="ECO:0000256" key="2">
    <source>
        <dbReference type="SAM" id="MobiDB-lite"/>
    </source>
</evidence>
<dbReference type="KEGG" id="aplc:110982232"/>
<feature type="compositionally biased region" description="Acidic residues" evidence="2">
    <location>
        <begin position="61"/>
        <end position="77"/>
    </location>
</feature>
<dbReference type="Gene3D" id="1.10.10.60">
    <property type="entry name" value="Homeodomain-like"/>
    <property type="match status" value="1"/>
</dbReference>
<evidence type="ECO:0000256" key="1">
    <source>
        <dbReference type="SAM" id="Coils"/>
    </source>
</evidence>
<dbReference type="Pfam" id="PF13837">
    <property type="entry name" value="Myb_DNA-bind_4"/>
    <property type="match status" value="1"/>
</dbReference>
<keyword evidence="1" id="KW-0175">Coiled coil</keyword>
<feature type="compositionally biased region" description="Acidic residues" evidence="2">
    <location>
        <begin position="264"/>
        <end position="290"/>
    </location>
</feature>
<feature type="compositionally biased region" description="Basic and acidic residues" evidence="2">
    <location>
        <begin position="39"/>
        <end position="58"/>
    </location>
</feature>
<dbReference type="OMA" id="IWERISV"/>
<feature type="coiled-coil region" evidence="1">
    <location>
        <begin position="415"/>
        <end position="444"/>
    </location>
</feature>
<gene>
    <name evidence="5" type="primary">LOC110982232</name>
</gene>
<dbReference type="OrthoDB" id="691673at2759"/>
<dbReference type="InterPro" id="IPR044822">
    <property type="entry name" value="Myb_DNA-bind_4"/>
</dbReference>